<dbReference type="Proteomes" id="UP000807785">
    <property type="component" value="Unassembled WGS sequence"/>
</dbReference>
<gene>
    <name evidence="1" type="ORF">IPH26_21580</name>
</gene>
<sequence>MVIALALAVAAMVYPALRQWWDVDRCVDGGGRWDYQSDSCVAPLR</sequence>
<dbReference type="EMBL" id="JADJEV010000005">
    <property type="protein sequence ID" value="MBK6975426.1"/>
    <property type="molecule type" value="Genomic_DNA"/>
</dbReference>
<protein>
    <submittedName>
        <fullName evidence="1">Uncharacterized protein</fullName>
    </submittedName>
</protein>
<organism evidence="1 2">
    <name type="scientific">Candidatus Methylophosphatis roskildensis</name>
    <dbReference type="NCBI Taxonomy" id="2899263"/>
    <lineage>
        <taxon>Bacteria</taxon>
        <taxon>Pseudomonadati</taxon>
        <taxon>Pseudomonadota</taxon>
        <taxon>Betaproteobacteria</taxon>
        <taxon>Nitrosomonadales</taxon>
        <taxon>Sterolibacteriaceae</taxon>
        <taxon>Candidatus Methylophosphatis</taxon>
    </lineage>
</organism>
<reference evidence="1" key="1">
    <citation type="submission" date="2020-10" db="EMBL/GenBank/DDBJ databases">
        <title>Connecting structure to function with the recovery of over 1000 high-quality activated sludge metagenome-assembled genomes encoding full-length rRNA genes using long-read sequencing.</title>
        <authorList>
            <person name="Singleton C.M."/>
            <person name="Petriglieri F."/>
            <person name="Kristensen J.M."/>
            <person name="Kirkegaard R.H."/>
            <person name="Michaelsen T.Y."/>
            <person name="Andersen M.H."/>
            <person name="Karst S.M."/>
            <person name="Dueholm M.S."/>
            <person name="Nielsen P.H."/>
            <person name="Albertsen M."/>
        </authorList>
    </citation>
    <scope>NUCLEOTIDE SEQUENCE</scope>
    <source>
        <strain evidence="1">Bjer_18-Q3-R1-45_BAT3C.347</strain>
    </source>
</reference>
<name>A0A9D7E830_9PROT</name>
<proteinExistence type="predicted"/>
<evidence type="ECO:0000313" key="2">
    <source>
        <dbReference type="Proteomes" id="UP000807785"/>
    </source>
</evidence>
<evidence type="ECO:0000313" key="1">
    <source>
        <dbReference type="EMBL" id="MBK6975426.1"/>
    </source>
</evidence>
<accession>A0A9D7E830</accession>
<dbReference type="AlphaFoldDB" id="A0A9D7E830"/>
<comment type="caution">
    <text evidence="1">The sequence shown here is derived from an EMBL/GenBank/DDBJ whole genome shotgun (WGS) entry which is preliminary data.</text>
</comment>